<feature type="compositionally biased region" description="Basic residues" evidence="1">
    <location>
        <begin position="1"/>
        <end position="12"/>
    </location>
</feature>
<dbReference type="EMBL" id="CP069033">
    <property type="protein sequence ID" value="QRD00609.1"/>
    <property type="molecule type" value="Genomic_DNA"/>
</dbReference>
<dbReference type="AlphaFoldDB" id="A0A7U2FAC9"/>
<sequence length="72" mass="8119">MCSLKRVYKTQRRGGGPACAPTGRPPQLGRTTDETSRRSSHRRRGLYVTGSWPLQKASWSNRITCPSPNTFR</sequence>
<keyword evidence="3" id="KW-1185">Reference proteome</keyword>
<reference evidence="3" key="1">
    <citation type="journal article" date="2021" name="BMC Genomics">
        <title>Chromosome-level genome assembly and manually-curated proteome of model necrotroph Parastagonospora nodorum Sn15 reveals a genome-wide trove of candidate effector homologs, and redundancy of virulence-related functions within an accessory chromosome.</title>
        <authorList>
            <person name="Bertazzoni S."/>
            <person name="Jones D.A.B."/>
            <person name="Phan H.T."/>
            <person name="Tan K.-C."/>
            <person name="Hane J.K."/>
        </authorList>
    </citation>
    <scope>NUCLEOTIDE SEQUENCE [LARGE SCALE GENOMIC DNA]</scope>
    <source>
        <strain evidence="3">SN15 / ATCC MYA-4574 / FGSC 10173)</strain>
    </source>
</reference>
<protein>
    <submittedName>
        <fullName evidence="2">Uncharacterized protein</fullName>
    </submittedName>
</protein>
<name>A0A7U2FAC9_PHANO</name>
<organism evidence="2 3">
    <name type="scientific">Phaeosphaeria nodorum (strain SN15 / ATCC MYA-4574 / FGSC 10173)</name>
    <name type="common">Glume blotch fungus</name>
    <name type="synonym">Parastagonospora nodorum</name>
    <dbReference type="NCBI Taxonomy" id="321614"/>
    <lineage>
        <taxon>Eukaryota</taxon>
        <taxon>Fungi</taxon>
        <taxon>Dikarya</taxon>
        <taxon>Ascomycota</taxon>
        <taxon>Pezizomycotina</taxon>
        <taxon>Dothideomycetes</taxon>
        <taxon>Pleosporomycetidae</taxon>
        <taxon>Pleosporales</taxon>
        <taxon>Pleosporineae</taxon>
        <taxon>Phaeosphaeriaceae</taxon>
        <taxon>Parastagonospora</taxon>
    </lineage>
</organism>
<proteinExistence type="predicted"/>
<gene>
    <name evidence="2" type="ORF">JI435_415430</name>
</gene>
<feature type="region of interest" description="Disordered" evidence="1">
    <location>
        <begin position="1"/>
        <end position="45"/>
    </location>
</feature>
<evidence type="ECO:0000256" key="1">
    <source>
        <dbReference type="SAM" id="MobiDB-lite"/>
    </source>
</evidence>
<dbReference type="VEuPathDB" id="FungiDB:JI435_415430"/>
<accession>A0A7U2FAC9</accession>
<dbReference type="Proteomes" id="UP000663193">
    <property type="component" value="Chromosome 11"/>
</dbReference>
<evidence type="ECO:0000313" key="2">
    <source>
        <dbReference type="EMBL" id="QRD00609.1"/>
    </source>
</evidence>
<evidence type="ECO:0000313" key="3">
    <source>
        <dbReference type="Proteomes" id="UP000663193"/>
    </source>
</evidence>